<keyword evidence="7 8" id="KW-0472">Membrane</keyword>
<keyword evidence="5 8" id="KW-0812">Transmembrane</keyword>
<feature type="transmembrane region" description="Helical" evidence="8">
    <location>
        <begin position="198"/>
        <end position="220"/>
    </location>
</feature>
<comment type="caution">
    <text evidence="9">The sequence shown here is derived from an EMBL/GenBank/DDBJ whole genome shotgun (WGS) entry which is preliminary data.</text>
</comment>
<sequence>MELVLIPDSLTTGIVAFLFICSIVTSMVTASFGVGGGLLLLVLMAMWVPPAAIIPVHGIIQFASNGGRVVLTWRNINWKVLVAFIPGVVAGSLLGTLLLVQLPAYIWQLTIALFVLYLCWGPGLPKAVLGSAGVFIAATATTFIGLFVGATGPLVAAFIKQIKMDRFGIVATQAAAMALQHAPKAVVFGFAGFVFQEWLLFIVGMALFGFVGTWLGLHVLRTISNKYFHRLFNVVLTLLSVRLLWQAGSSMLN</sequence>
<keyword evidence="3" id="KW-0813">Transport</keyword>
<dbReference type="EMBL" id="JASSVS010000012">
    <property type="protein sequence ID" value="MDL0433239.1"/>
    <property type="molecule type" value="Genomic_DNA"/>
</dbReference>
<evidence type="ECO:0000256" key="7">
    <source>
        <dbReference type="ARBA" id="ARBA00023136"/>
    </source>
</evidence>
<comment type="subcellular location">
    <subcellularLocation>
        <location evidence="1 8">Cell membrane</location>
        <topology evidence="1 8">Multi-pass membrane protein</topology>
    </subcellularLocation>
</comment>
<evidence type="ECO:0000256" key="2">
    <source>
        <dbReference type="ARBA" id="ARBA00009142"/>
    </source>
</evidence>
<reference evidence="9 10" key="1">
    <citation type="submission" date="2023-06" db="EMBL/GenBank/DDBJ databases">
        <title>Marinobacter azerbaijanicus a moderately halophilic, isolated from Urmia Lake in Azerbaijan region of Iran.</title>
        <authorList>
            <person name="Sanchez-Porro C."/>
            <person name="Aghdam E.M."/>
            <person name="Saheb S.M."/>
            <person name="Tarhriz V."/>
            <person name="Kazemi E."/>
            <person name="Ammozegar M.A."/>
            <person name="Ventosa A."/>
            <person name="Hejazi M.S."/>
        </authorList>
    </citation>
    <scope>NUCLEOTIDE SEQUENCE [LARGE SCALE GENOMIC DNA]</scope>
    <source>
        <strain evidence="9 10">TBZ242</strain>
    </source>
</reference>
<evidence type="ECO:0000313" key="9">
    <source>
        <dbReference type="EMBL" id="MDL0433239.1"/>
    </source>
</evidence>
<evidence type="ECO:0000256" key="8">
    <source>
        <dbReference type="RuleBase" id="RU363041"/>
    </source>
</evidence>
<feature type="transmembrane region" description="Helical" evidence="8">
    <location>
        <begin position="12"/>
        <end position="32"/>
    </location>
</feature>
<feature type="transmembrane region" description="Helical" evidence="8">
    <location>
        <begin position="38"/>
        <end position="60"/>
    </location>
</feature>
<proteinExistence type="inferred from homology"/>
<feature type="transmembrane region" description="Helical" evidence="8">
    <location>
        <begin position="105"/>
        <end position="122"/>
    </location>
</feature>
<dbReference type="PANTHER" id="PTHR30269">
    <property type="entry name" value="TRANSMEMBRANE PROTEIN YFCA"/>
    <property type="match status" value="1"/>
</dbReference>
<gene>
    <name evidence="9" type="ORF">QPM17_19035</name>
</gene>
<feature type="transmembrane region" description="Helical" evidence="8">
    <location>
        <begin position="134"/>
        <end position="159"/>
    </location>
</feature>
<organism evidence="9 10">
    <name type="scientific">Marinobacter azerbaijanicus</name>
    <dbReference type="NCBI Taxonomy" id="3050455"/>
    <lineage>
        <taxon>Bacteria</taxon>
        <taxon>Pseudomonadati</taxon>
        <taxon>Pseudomonadota</taxon>
        <taxon>Gammaproteobacteria</taxon>
        <taxon>Pseudomonadales</taxon>
        <taxon>Marinobacteraceae</taxon>
        <taxon>Marinobacter</taxon>
    </lineage>
</organism>
<dbReference type="InterPro" id="IPR052017">
    <property type="entry name" value="TSUP"/>
</dbReference>
<keyword evidence="10" id="KW-1185">Reference proteome</keyword>
<dbReference type="PANTHER" id="PTHR30269:SF37">
    <property type="entry name" value="MEMBRANE TRANSPORTER PROTEIN"/>
    <property type="match status" value="1"/>
</dbReference>
<dbReference type="RefSeq" id="WP_285392878.1">
    <property type="nucleotide sequence ID" value="NZ_JASSVS010000012.1"/>
</dbReference>
<dbReference type="InterPro" id="IPR002781">
    <property type="entry name" value="TM_pro_TauE-like"/>
</dbReference>
<name>A0ABT7IGE3_9GAMM</name>
<evidence type="ECO:0000256" key="1">
    <source>
        <dbReference type="ARBA" id="ARBA00004651"/>
    </source>
</evidence>
<comment type="similarity">
    <text evidence="2 8">Belongs to the 4-toluene sulfonate uptake permease (TSUP) (TC 2.A.102) family.</text>
</comment>
<protein>
    <recommendedName>
        <fullName evidence="8">Probable membrane transporter protein</fullName>
    </recommendedName>
</protein>
<feature type="transmembrane region" description="Helical" evidence="8">
    <location>
        <begin position="80"/>
        <end position="99"/>
    </location>
</feature>
<evidence type="ECO:0000256" key="6">
    <source>
        <dbReference type="ARBA" id="ARBA00022989"/>
    </source>
</evidence>
<evidence type="ECO:0000256" key="4">
    <source>
        <dbReference type="ARBA" id="ARBA00022475"/>
    </source>
</evidence>
<evidence type="ECO:0000256" key="5">
    <source>
        <dbReference type="ARBA" id="ARBA00022692"/>
    </source>
</evidence>
<dbReference type="Pfam" id="PF01925">
    <property type="entry name" value="TauE"/>
    <property type="match status" value="1"/>
</dbReference>
<evidence type="ECO:0000256" key="3">
    <source>
        <dbReference type="ARBA" id="ARBA00022448"/>
    </source>
</evidence>
<accession>A0ABT7IGE3</accession>
<dbReference type="Proteomes" id="UP001227964">
    <property type="component" value="Unassembled WGS sequence"/>
</dbReference>
<keyword evidence="4 8" id="KW-1003">Cell membrane</keyword>
<feature type="transmembrane region" description="Helical" evidence="8">
    <location>
        <begin position="227"/>
        <end position="245"/>
    </location>
</feature>
<keyword evidence="6 8" id="KW-1133">Transmembrane helix</keyword>
<evidence type="ECO:0000313" key="10">
    <source>
        <dbReference type="Proteomes" id="UP001227964"/>
    </source>
</evidence>